<dbReference type="Proteomes" id="UP000277212">
    <property type="component" value="Unassembled WGS sequence"/>
</dbReference>
<accession>A0A3M2SA92</accession>
<reference evidence="2 3" key="1">
    <citation type="submission" date="2017-06" db="EMBL/GenBank/DDBJ databases">
        <title>Comparative genomic analysis of Ambrosia Fusariam Clade fungi.</title>
        <authorList>
            <person name="Stajich J.E."/>
            <person name="Carrillo J."/>
            <person name="Kijimoto T."/>
            <person name="Eskalen A."/>
            <person name="O'Donnell K."/>
            <person name="Kasson M."/>
        </authorList>
    </citation>
    <scope>NUCLEOTIDE SEQUENCE [LARGE SCALE GENOMIC DNA]</scope>
    <source>
        <strain evidence="2">UCR3666</strain>
    </source>
</reference>
<evidence type="ECO:0000313" key="2">
    <source>
        <dbReference type="EMBL" id="RMJ14487.1"/>
    </source>
</evidence>
<feature type="region of interest" description="Disordered" evidence="1">
    <location>
        <begin position="1"/>
        <end position="51"/>
    </location>
</feature>
<feature type="compositionally biased region" description="Low complexity" evidence="1">
    <location>
        <begin position="26"/>
        <end position="44"/>
    </location>
</feature>
<feature type="compositionally biased region" description="Polar residues" evidence="1">
    <location>
        <begin position="1"/>
        <end position="24"/>
    </location>
</feature>
<evidence type="ECO:0000256" key="1">
    <source>
        <dbReference type="SAM" id="MobiDB-lite"/>
    </source>
</evidence>
<organism evidence="2 3">
    <name type="scientific">Fusarium kuroshium</name>
    <dbReference type="NCBI Taxonomy" id="2010991"/>
    <lineage>
        <taxon>Eukaryota</taxon>
        <taxon>Fungi</taxon>
        <taxon>Dikarya</taxon>
        <taxon>Ascomycota</taxon>
        <taxon>Pezizomycotina</taxon>
        <taxon>Sordariomycetes</taxon>
        <taxon>Hypocreomycetidae</taxon>
        <taxon>Hypocreales</taxon>
        <taxon>Nectriaceae</taxon>
        <taxon>Fusarium</taxon>
        <taxon>Fusarium solani species complex</taxon>
    </lineage>
</organism>
<proteinExistence type="predicted"/>
<comment type="caution">
    <text evidence="2">The sequence shown here is derived from an EMBL/GenBank/DDBJ whole genome shotgun (WGS) entry which is preliminary data.</text>
</comment>
<evidence type="ECO:0000313" key="3">
    <source>
        <dbReference type="Proteomes" id="UP000277212"/>
    </source>
</evidence>
<sequence length="156" mass="16995">MAPSYSGTQKTYLPDLTQPSSQGSFPLPGTTSTSTSASHPHTPTLTPPVAPPPAAPPRCLLVFNKAVLPSSFPDPLFDSFLVNFINHHHRLSKPTTRSLSSLLTSPNSLRKSSSTPVTRFFLLVLWVLNDPFFFFSTNDTFSPISRGIQSLPAVDR</sequence>
<gene>
    <name evidence="2" type="ORF">CDV36_005842</name>
</gene>
<protein>
    <submittedName>
        <fullName evidence="2">Uncharacterized protein</fullName>
    </submittedName>
</protein>
<dbReference type="EMBL" id="NKUJ01000084">
    <property type="protein sequence ID" value="RMJ14487.1"/>
    <property type="molecule type" value="Genomic_DNA"/>
</dbReference>
<name>A0A3M2SA92_9HYPO</name>
<keyword evidence="3" id="KW-1185">Reference proteome</keyword>
<dbReference type="AlphaFoldDB" id="A0A3M2SA92"/>